<reference evidence="3" key="1">
    <citation type="submission" date="2017-09" db="EMBL/GenBank/DDBJ databases">
        <authorList>
            <person name="Varghese N."/>
            <person name="Submissions S."/>
        </authorList>
    </citation>
    <scope>NUCLEOTIDE SEQUENCE [LARGE SCALE GENOMIC DNA]</scope>
    <source>
        <strain evidence="3">DSM 29961</strain>
    </source>
</reference>
<dbReference type="Pfam" id="PF16022">
    <property type="entry name" value="DUF4783"/>
    <property type="match status" value="1"/>
</dbReference>
<keyword evidence="3" id="KW-1185">Reference proteome</keyword>
<keyword evidence="1" id="KW-0732">Signal</keyword>
<dbReference type="Proteomes" id="UP000219452">
    <property type="component" value="Unassembled WGS sequence"/>
</dbReference>
<sequence>MLSTAMSLLFSFMFSLLLGLHPAIRPAEADITQTVGTSLRSGDAGQLSARFAKTIELVIDTEKIDFKALQATHAELILRSFFRKYPPHSFQFVYRGSSDHLQYSTGTYETNGQVYSVYVLIRQTTNHQYAINALHFRREKKDV</sequence>
<feature type="chain" id="PRO_5013058215" description="DUF4783 domain-containing protein" evidence="1">
    <location>
        <begin position="30"/>
        <end position="143"/>
    </location>
</feature>
<accession>A0A286FZL4</accession>
<evidence type="ECO:0000256" key="1">
    <source>
        <dbReference type="SAM" id="SignalP"/>
    </source>
</evidence>
<feature type="signal peptide" evidence="1">
    <location>
        <begin position="1"/>
        <end position="29"/>
    </location>
</feature>
<protein>
    <recommendedName>
        <fullName evidence="4">DUF4783 domain-containing protein</fullName>
    </recommendedName>
</protein>
<evidence type="ECO:0000313" key="3">
    <source>
        <dbReference type="Proteomes" id="UP000219452"/>
    </source>
</evidence>
<organism evidence="2 3">
    <name type="scientific">Spirosoma fluviale</name>
    <dbReference type="NCBI Taxonomy" id="1597977"/>
    <lineage>
        <taxon>Bacteria</taxon>
        <taxon>Pseudomonadati</taxon>
        <taxon>Bacteroidota</taxon>
        <taxon>Cytophagia</taxon>
        <taxon>Cytophagales</taxon>
        <taxon>Cytophagaceae</taxon>
        <taxon>Spirosoma</taxon>
    </lineage>
</organism>
<dbReference type="AlphaFoldDB" id="A0A286FZL4"/>
<dbReference type="InterPro" id="IPR031977">
    <property type="entry name" value="DUF4783"/>
</dbReference>
<dbReference type="Gene3D" id="3.10.450.50">
    <property type="match status" value="1"/>
</dbReference>
<gene>
    <name evidence="2" type="ORF">SAMN06269250_2772</name>
</gene>
<evidence type="ECO:0000313" key="2">
    <source>
        <dbReference type="EMBL" id="SOD88648.1"/>
    </source>
</evidence>
<name>A0A286FZL4_9BACT</name>
<dbReference type="EMBL" id="OCNH01000002">
    <property type="protein sequence ID" value="SOD88648.1"/>
    <property type="molecule type" value="Genomic_DNA"/>
</dbReference>
<evidence type="ECO:0008006" key="4">
    <source>
        <dbReference type="Google" id="ProtNLM"/>
    </source>
</evidence>
<proteinExistence type="predicted"/>